<comment type="caution">
    <text evidence="1">The sequence shown here is derived from an EMBL/GenBank/DDBJ whole genome shotgun (WGS) entry which is preliminary data.</text>
</comment>
<reference evidence="1 2" key="1">
    <citation type="submission" date="2017-03" db="EMBL/GenBank/DDBJ databases">
        <title>Genome Survey of Euroglyphus maynei.</title>
        <authorList>
            <person name="Arlian L.G."/>
            <person name="Morgan M.S."/>
            <person name="Rider S.D."/>
        </authorList>
    </citation>
    <scope>NUCLEOTIDE SEQUENCE [LARGE SCALE GENOMIC DNA]</scope>
    <source>
        <strain evidence="1">Arlian Lab</strain>
        <tissue evidence="1">Whole body</tissue>
    </source>
</reference>
<dbReference type="EMBL" id="MUJZ01031308">
    <property type="protein sequence ID" value="OTF77710.1"/>
    <property type="molecule type" value="Genomic_DNA"/>
</dbReference>
<sequence>MCLSKLLKNMCGISPRTTSGKMSRYGT</sequence>
<dbReference type="Proteomes" id="UP000194236">
    <property type="component" value="Unassembled WGS sequence"/>
</dbReference>
<proteinExistence type="predicted"/>
<evidence type="ECO:0000313" key="2">
    <source>
        <dbReference type="Proteomes" id="UP000194236"/>
    </source>
</evidence>
<evidence type="ECO:0000313" key="1">
    <source>
        <dbReference type="EMBL" id="OTF77710.1"/>
    </source>
</evidence>
<accession>A0A1Y3B9Z2</accession>
<organism evidence="1 2">
    <name type="scientific">Euroglyphus maynei</name>
    <name type="common">Mayne's house dust mite</name>
    <dbReference type="NCBI Taxonomy" id="6958"/>
    <lineage>
        <taxon>Eukaryota</taxon>
        <taxon>Metazoa</taxon>
        <taxon>Ecdysozoa</taxon>
        <taxon>Arthropoda</taxon>
        <taxon>Chelicerata</taxon>
        <taxon>Arachnida</taxon>
        <taxon>Acari</taxon>
        <taxon>Acariformes</taxon>
        <taxon>Sarcoptiformes</taxon>
        <taxon>Astigmata</taxon>
        <taxon>Psoroptidia</taxon>
        <taxon>Analgoidea</taxon>
        <taxon>Pyroglyphidae</taxon>
        <taxon>Pyroglyphinae</taxon>
        <taxon>Euroglyphus</taxon>
    </lineage>
</organism>
<gene>
    <name evidence="1" type="ORF">BLA29_011065</name>
</gene>
<dbReference type="AlphaFoldDB" id="A0A1Y3B9Z2"/>
<name>A0A1Y3B9Z2_EURMA</name>
<keyword evidence="2" id="KW-1185">Reference proteome</keyword>
<protein>
    <submittedName>
        <fullName evidence="1">Uncharacterized protein</fullName>
    </submittedName>
</protein>